<keyword evidence="1 2" id="KW-0418">Kinase</keyword>
<evidence type="ECO:0000256" key="1">
    <source>
        <dbReference type="PIRNR" id="PIRNR006078"/>
    </source>
</evidence>
<proteinExistence type="inferred from homology"/>
<dbReference type="InterPro" id="IPR004381">
    <property type="entry name" value="Glycerate_kinase"/>
</dbReference>
<dbReference type="RefSeq" id="WP_216631815.1">
    <property type="nucleotide sequence ID" value="NZ_JAHLQN010000001.1"/>
</dbReference>
<keyword evidence="3" id="KW-1185">Reference proteome</keyword>
<dbReference type="GO" id="GO:0016301">
    <property type="term" value="F:kinase activity"/>
    <property type="evidence" value="ECO:0007669"/>
    <property type="project" value="UniProtKB-KW"/>
</dbReference>
<name>A0ABS6F7R6_9FIRM</name>
<reference evidence="2 3" key="1">
    <citation type="submission" date="2021-06" db="EMBL/GenBank/DDBJ databases">
        <authorList>
            <person name="Sun Q."/>
            <person name="Li D."/>
        </authorList>
    </citation>
    <scope>NUCLEOTIDE SEQUENCE [LARGE SCALE GENOMIC DNA]</scope>
    <source>
        <strain evidence="2 3">MSJ-2</strain>
    </source>
</reference>
<comment type="similarity">
    <text evidence="1">Belongs to the glycerate kinase type-1 family.</text>
</comment>
<dbReference type="NCBIfam" id="TIGR00045">
    <property type="entry name" value="glycerate kinase"/>
    <property type="match status" value="1"/>
</dbReference>
<evidence type="ECO:0000313" key="3">
    <source>
        <dbReference type="Proteomes" id="UP000787672"/>
    </source>
</evidence>
<keyword evidence="1" id="KW-0808">Transferase</keyword>
<gene>
    <name evidence="2" type="ORF">KQI82_05165</name>
</gene>
<dbReference type="Proteomes" id="UP000787672">
    <property type="component" value="Unassembled WGS sequence"/>
</dbReference>
<dbReference type="PANTHER" id="PTHR21599:SF0">
    <property type="entry name" value="GLYCERATE KINASE"/>
    <property type="match status" value="1"/>
</dbReference>
<dbReference type="EMBL" id="JAHLQN010000001">
    <property type="protein sequence ID" value="MBU5626311.1"/>
    <property type="molecule type" value="Genomic_DNA"/>
</dbReference>
<comment type="caution">
    <text evidence="2">The sequence shown here is derived from an EMBL/GenBank/DDBJ whole genome shotgun (WGS) entry which is preliminary data.</text>
</comment>
<dbReference type="Pfam" id="PF02595">
    <property type="entry name" value="Gly_kinase"/>
    <property type="match status" value="1"/>
</dbReference>
<accession>A0ABS6F7R6</accession>
<organism evidence="2 3">
    <name type="scientific">Dysosmobacter acutus</name>
    <dbReference type="NCBI Taxonomy" id="2841504"/>
    <lineage>
        <taxon>Bacteria</taxon>
        <taxon>Bacillati</taxon>
        <taxon>Bacillota</taxon>
        <taxon>Clostridia</taxon>
        <taxon>Eubacteriales</taxon>
        <taxon>Oscillospiraceae</taxon>
        <taxon>Dysosmobacter</taxon>
    </lineage>
</organism>
<dbReference type="PIRSF" id="PIRSF006078">
    <property type="entry name" value="GlxK"/>
    <property type="match status" value="1"/>
</dbReference>
<protein>
    <submittedName>
        <fullName evidence="2">Glycerate kinase</fullName>
    </submittedName>
</protein>
<evidence type="ECO:0000313" key="2">
    <source>
        <dbReference type="EMBL" id="MBU5626311.1"/>
    </source>
</evidence>
<dbReference type="PANTHER" id="PTHR21599">
    <property type="entry name" value="GLYCERATE KINASE"/>
    <property type="match status" value="1"/>
</dbReference>
<sequence length="384" mass="39862">MKQFLLVPDSFKGSLSSIQICRLVEEELRSCVPDARVVSIPVADGGEGSVEAFLSALGGRRVEAPCHGPYMEERTGFYGLLPDGTAVVEMAAAAGLPLTGGRLHPDQTTTFGVGELIASALDRGAGRLILALGGSATNDGGCGAAAALGVRFLDAAGKEYLPTGGTLHRLTHIDVSGLLPRLRTMDVVAMCDIDNTLCGPAGASFVFGPQKGATPEIAERLDAGLLHFSQVVRRDLGVDVLHLPGGGAAGGMGAGAVALLGGRLQMGIETVLDAVHFDELLRQADLVITGEGRLDRQSLRGKVVLGVARRARAAGVPVAALVGSAAGDVDEAYDQGVTGIFPIHRQPMALEEAMAHSEEGLRLTTRNLLHFIAGLERRGPKYPA</sequence>